<dbReference type="InterPro" id="IPR038050">
    <property type="entry name" value="Neuro_actylchol_rec"/>
</dbReference>
<dbReference type="GO" id="GO:0006811">
    <property type="term" value="P:monoatomic ion transport"/>
    <property type="evidence" value="ECO:0007669"/>
    <property type="project" value="InterPro"/>
</dbReference>
<dbReference type="Proteomes" id="UP000887563">
    <property type="component" value="Unplaced"/>
</dbReference>
<protein>
    <submittedName>
        <fullName evidence="3">Uncharacterized protein</fullName>
    </submittedName>
</protein>
<evidence type="ECO:0000256" key="1">
    <source>
        <dbReference type="SAM" id="Phobius"/>
    </source>
</evidence>
<dbReference type="GO" id="GO:0016020">
    <property type="term" value="C:membrane"/>
    <property type="evidence" value="ECO:0007669"/>
    <property type="project" value="InterPro"/>
</dbReference>
<organism evidence="2 3">
    <name type="scientific">Meloidogyne incognita</name>
    <name type="common">Southern root-knot nematode worm</name>
    <name type="synonym">Oxyuris incognita</name>
    <dbReference type="NCBI Taxonomy" id="6306"/>
    <lineage>
        <taxon>Eukaryota</taxon>
        <taxon>Metazoa</taxon>
        <taxon>Ecdysozoa</taxon>
        <taxon>Nematoda</taxon>
        <taxon>Chromadorea</taxon>
        <taxon>Rhabditida</taxon>
        <taxon>Tylenchina</taxon>
        <taxon>Tylenchomorpha</taxon>
        <taxon>Tylenchoidea</taxon>
        <taxon>Meloidogynidae</taxon>
        <taxon>Meloidogyninae</taxon>
        <taxon>Meloidogyne</taxon>
        <taxon>Meloidogyne incognita group</taxon>
    </lineage>
</organism>
<sequence>MIPSFQAPNHLLDSQMSSVEKTSTGSFSGAPLFNLRMTSQTYSREGHKQNKFLKNEGPSCCIKRLWHRVRQITPEQVDKYSAIFFPTAYFIFNFGYWGYYLSELSSVEEVTIT</sequence>
<keyword evidence="1" id="KW-0472">Membrane</keyword>
<keyword evidence="1" id="KW-0812">Transmembrane</keyword>
<evidence type="ECO:0000313" key="3">
    <source>
        <dbReference type="WBParaSite" id="Minc3s00119g05153"/>
    </source>
</evidence>
<dbReference type="WBParaSite" id="Minc3s00119g05153">
    <property type="protein sequence ID" value="Minc3s00119g05153"/>
    <property type="gene ID" value="Minc3s00119g05153"/>
</dbReference>
<dbReference type="Gene3D" id="1.20.58.390">
    <property type="entry name" value="Neurotransmitter-gated ion-channel transmembrane domain"/>
    <property type="match status" value="1"/>
</dbReference>
<keyword evidence="1" id="KW-1133">Transmembrane helix</keyword>
<name>A0A914KWQ6_MELIC</name>
<evidence type="ECO:0000313" key="2">
    <source>
        <dbReference type="Proteomes" id="UP000887563"/>
    </source>
</evidence>
<dbReference type="SUPFAM" id="SSF90112">
    <property type="entry name" value="Neurotransmitter-gated ion-channel transmembrane pore"/>
    <property type="match status" value="1"/>
</dbReference>
<dbReference type="AlphaFoldDB" id="A0A914KWQ6"/>
<accession>A0A914KWQ6</accession>
<keyword evidence="2" id="KW-1185">Reference proteome</keyword>
<feature type="transmembrane region" description="Helical" evidence="1">
    <location>
        <begin position="80"/>
        <end position="99"/>
    </location>
</feature>
<proteinExistence type="predicted"/>
<reference evidence="3" key="1">
    <citation type="submission" date="2022-11" db="UniProtKB">
        <authorList>
            <consortium name="WormBaseParasite"/>
        </authorList>
    </citation>
    <scope>IDENTIFICATION</scope>
</reference>
<dbReference type="InterPro" id="IPR036719">
    <property type="entry name" value="Neuro-gated_channel_TM_sf"/>
</dbReference>